<comment type="caution">
    <text evidence="5">The sequence shown here is derived from an EMBL/GenBank/DDBJ whole genome shotgun (WGS) entry which is preliminary data.</text>
</comment>
<gene>
    <name evidence="5" type="ORF">OZSIB_0157</name>
</gene>
<proteinExistence type="predicted"/>
<organism evidence="5 6">
    <name type="scientific">Candidatus Ozemobacter sibiricus</name>
    <dbReference type="NCBI Taxonomy" id="2268124"/>
    <lineage>
        <taxon>Bacteria</taxon>
        <taxon>Candidatus Ozemobacteria</taxon>
        <taxon>Candidatus Ozemobacterales</taxon>
        <taxon>Candidatus Ozemobacteraceae</taxon>
        <taxon>Candidatus Ozemobacter</taxon>
    </lineage>
</organism>
<dbReference type="Proteomes" id="UP000252355">
    <property type="component" value="Unassembled WGS sequence"/>
</dbReference>
<dbReference type="InterPro" id="IPR005097">
    <property type="entry name" value="Sacchrp_dh_NADP-bd"/>
</dbReference>
<evidence type="ECO:0000313" key="5">
    <source>
        <dbReference type="EMBL" id="RCK79286.1"/>
    </source>
</evidence>
<keyword evidence="1" id="KW-0521">NADP</keyword>
<reference evidence="5 6" key="1">
    <citation type="submission" date="2018-05" db="EMBL/GenBank/DDBJ databases">
        <title>A metagenomic window into the 2 km-deep terrestrial subsurface aquifer revealed taxonomically and functionally diverse microbial community comprising novel uncultured bacterial lineages.</title>
        <authorList>
            <person name="Kadnikov V.V."/>
            <person name="Mardanov A.V."/>
            <person name="Beletsky A.V."/>
            <person name="Banks D."/>
            <person name="Pimenov N.V."/>
            <person name="Frank Y.A."/>
            <person name="Karnachuk O.V."/>
            <person name="Ravin N.V."/>
        </authorList>
    </citation>
    <scope>NUCLEOTIDE SEQUENCE [LARGE SCALE GENOMIC DNA]</scope>
    <source>
        <strain evidence="5">BY5</strain>
    </source>
</reference>
<dbReference type="GO" id="GO:0004753">
    <property type="term" value="F:saccharopine dehydrogenase activity"/>
    <property type="evidence" value="ECO:0007669"/>
    <property type="project" value="TreeGrafter"/>
</dbReference>
<dbReference type="PANTHER" id="PTHR11133:SF22">
    <property type="entry name" value="ALPHA-AMINOADIPIC SEMIALDEHYDE SYNTHASE, MITOCHONDRIAL"/>
    <property type="match status" value="1"/>
</dbReference>
<dbReference type="GO" id="GO:0005737">
    <property type="term" value="C:cytoplasm"/>
    <property type="evidence" value="ECO:0007669"/>
    <property type="project" value="TreeGrafter"/>
</dbReference>
<dbReference type="FunFam" id="3.30.360.10:FF:000008">
    <property type="entry name" value="Alpha-aminoadipic semialdehyde synthase, mitochondrial"/>
    <property type="match status" value="1"/>
</dbReference>
<name>A0A367ZMN7_9BACT</name>
<evidence type="ECO:0000259" key="3">
    <source>
        <dbReference type="Pfam" id="PF03435"/>
    </source>
</evidence>
<evidence type="ECO:0000256" key="1">
    <source>
        <dbReference type="ARBA" id="ARBA00022857"/>
    </source>
</evidence>
<dbReference type="InterPro" id="IPR036291">
    <property type="entry name" value="NAD(P)-bd_dom_sf"/>
</dbReference>
<dbReference type="AlphaFoldDB" id="A0A367ZMN7"/>
<feature type="domain" description="Saccharopine dehydrogenase NADP binding" evidence="3">
    <location>
        <begin position="6"/>
        <end position="119"/>
    </location>
</feature>
<keyword evidence="2" id="KW-0560">Oxidoreductase</keyword>
<dbReference type="Gene3D" id="3.40.50.720">
    <property type="entry name" value="NAD(P)-binding Rossmann-like Domain"/>
    <property type="match status" value="1"/>
</dbReference>
<accession>A0A367ZMN7</accession>
<dbReference type="Gene3D" id="1.10.1870.10">
    <property type="entry name" value="Domain 3, Saccharopine reductase"/>
    <property type="match status" value="1"/>
</dbReference>
<dbReference type="Pfam" id="PF03435">
    <property type="entry name" value="Sacchrp_dh_NADP"/>
    <property type="match status" value="1"/>
</dbReference>
<dbReference type="EMBL" id="QOQW01000014">
    <property type="protein sequence ID" value="RCK79286.1"/>
    <property type="molecule type" value="Genomic_DNA"/>
</dbReference>
<dbReference type="Gene3D" id="3.30.360.10">
    <property type="entry name" value="Dihydrodipicolinate Reductase, domain 2"/>
    <property type="match status" value="1"/>
</dbReference>
<dbReference type="SUPFAM" id="SSF55347">
    <property type="entry name" value="Glyceraldehyde-3-phosphate dehydrogenase-like, C-terminal domain"/>
    <property type="match status" value="1"/>
</dbReference>
<evidence type="ECO:0000313" key="6">
    <source>
        <dbReference type="Proteomes" id="UP000252355"/>
    </source>
</evidence>
<dbReference type="GO" id="GO:0019878">
    <property type="term" value="P:lysine biosynthetic process via aminoadipic acid"/>
    <property type="evidence" value="ECO:0007669"/>
    <property type="project" value="TreeGrafter"/>
</dbReference>
<evidence type="ECO:0000259" key="4">
    <source>
        <dbReference type="Pfam" id="PF16653"/>
    </source>
</evidence>
<dbReference type="FunFam" id="3.40.50.720:FF:000072">
    <property type="entry name" value="Saccharopine dehydrogenase [NADP(+), L-glutamate-forming]"/>
    <property type="match status" value="1"/>
</dbReference>
<dbReference type="PANTHER" id="PTHR11133">
    <property type="entry name" value="SACCHAROPINE DEHYDROGENASE"/>
    <property type="match status" value="1"/>
</dbReference>
<dbReference type="SUPFAM" id="SSF51735">
    <property type="entry name" value="NAD(P)-binding Rossmann-fold domains"/>
    <property type="match status" value="1"/>
</dbReference>
<feature type="domain" description="Saccharopine dehydrogenase-like C-terminal" evidence="4">
    <location>
        <begin position="124"/>
        <end position="428"/>
    </location>
</feature>
<sequence length="439" mass="49244">MTHRLLVLGAGLVARPLVRYLLETTPHRLTCADREPDKARALIAGHPRGTALAIDVEDRAELSRLIAGCDLAVSLLPYTFHPTVAQLCLEHRKHLVTTSYVSPAMKAFDQAAQEAGVLFLNEIGLDPGLDHMSAMRVIDRVTRQGGQVVSFRSYCGGLPAPDANDNCMGYKFSWSPRGVLLAGRNHARYLEDGQVVEIPGPELFKHHWYVNIPGYWTFEAYPNRDSLPYRDLYGLQQARTMFRGTLRNPGWCRFWYKMARLGWLDDTPRADLAGKTWAQVLRALVPGQGALLDDLCRHWDVPADADEIKRIKWLGLAGDEPVPAGPNNLLDLLCAHLIKKLELKEGERDMIVLFHEFEAEYPGRREYITSTLVDFGMPRGDSAMSRTVSLPAAIAVRRILAGELRLTGVQIPVRPEIYLPVLAELETQQIKCVEAFHPR</sequence>
<dbReference type="Pfam" id="PF16653">
    <property type="entry name" value="Sacchrp_dh_C"/>
    <property type="match status" value="1"/>
</dbReference>
<dbReference type="InterPro" id="IPR051168">
    <property type="entry name" value="AASS"/>
</dbReference>
<dbReference type="InterPro" id="IPR032095">
    <property type="entry name" value="Sacchrp_dh-like_C"/>
</dbReference>
<evidence type="ECO:0000256" key="2">
    <source>
        <dbReference type="ARBA" id="ARBA00023002"/>
    </source>
</evidence>
<protein>
    <submittedName>
        <fullName evidence="5">Saccharopine dehydrogenase [NADP, L-glutamate-forming]</fullName>
    </submittedName>
</protein>